<dbReference type="PROSITE" id="PS51387">
    <property type="entry name" value="FAD_PCMH"/>
    <property type="match status" value="1"/>
</dbReference>
<evidence type="ECO:0000256" key="16">
    <source>
        <dbReference type="ARBA" id="ARBA00023306"/>
    </source>
</evidence>
<comment type="subcellular location">
    <subcellularLocation>
        <location evidence="3 20">Cytoplasm</location>
    </subcellularLocation>
</comment>
<evidence type="ECO:0000256" key="17">
    <source>
        <dbReference type="ARBA" id="ARBA00023316"/>
    </source>
</evidence>
<dbReference type="InterPro" id="IPR036635">
    <property type="entry name" value="MurB_C_sf"/>
</dbReference>
<dbReference type="GO" id="GO:0071555">
    <property type="term" value="P:cell wall organization"/>
    <property type="evidence" value="ECO:0007669"/>
    <property type="project" value="UniProtKB-KW"/>
</dbReference>
<evidence type="ECO:0000256" key="9">
    <source>
        <dbReference type="ARBA" id="ARBA00022618"/>
    </source>
</evidence>
<dbReference type="SUPFAM" id="SSF56194">
    <property type="entry name" value="Uridine diphospho-N-Acetylenolpyruvylglucosamine reductase, MurB, C-terminal domain"/>
    <property type="match status" value="1"/>
</dbReference>
<dbReference type="InterPro" id="IPR003170">
    <property type="entry name" value="MurB"/>
</dbReference>
<evidence type="ECO:0000256" key="8">
    <source>
        <dbReference type="ARBA" id="ARBA00022490"/>
    </source>
</evidence>
<proteinExistence type="inferred from homology"/>
<evidence type="ECO:0000256" key="19">
    <source>
        <dbReference type="ARBA" id="ARBA00048914"/>
    </source>
</evidence>
<dbReference type="GO" id="GO:0051301">
    <property type="term" value="P:cell division"/>
    <property type="evidence" value="ECO:0007669"/>
    <property type="project" value="UniProtKB-KW"/>
</dbReference>
<protein>
    <recommendedName>
        <fullName evidence="7 20">UDP-N-acetylenolpyruvoylglucosamine reductase</fullName>
        <ecNumber evidence="6 20">1.3.1.98</ecNumber>
    </recommendedName>
    <alternativeName>
        <fullName evidence="18 20">UDP-N-acetylmuramate dehydrogenase</fullName>
    </alternativeName>
</protein>
<name>A0A841HS64_9GAMM</name>
<keyword evidence="15 20" id="KW-0560">Oxidoreductase</keyword>
<reference evidence="22 23" key="1">
    <citation type="submission" date="2020-08" db="EMBL/GenBank/DDBJ databases">
        <title>Genomic Encyclopedia of Type Strains, Phase IV (KMG-IV): sequencing the most valuable type-strain genomes for metagenomic binning, comparative biology and taxonomic classification.</title>
        <authorList>
            <person name="Goeker M."/>
        </authorList>
    </citation>
    <scope>NUCLEOTIDE SEQUENCE [LARGE SCALE GENOMIC DNA]</scope>
    <source>
        <strain evidence="22 23">DSM 26723</strain>
    </source>
</reference>
<evidence type="ECO:0000256" key="3">
    <source>
        <dbReference type="ARBA" id="ARBA00004496"/>
    </source>
</evidence>
<dbReference type="InterPro" id="IPR016169">
    <property type="entry name" value="FAD-bd_PCMH_sub2"/>
</dbReference>
<dbReference type="HAMAP" id="MF_00037">
    <property type="entry name" value="MurB"/>
    <property type="match status" value="1"/>
</dbReference>
<dbReference type="Gene3D" id="3.30.465.10">
    <property type="match status" value="1"/>
</dbReference>
<dbReference type="Gene3D" id="3.30.43.10">
    <property type="entry name" value="Uridine Diphospho-n-acetylenolpyruvylglucosamine Reductase, domain 2"/>
    <property type="match status" value="1"/>
</dbReference>
<evidence type="ECO:0000313" key="22">
    <source>
        <dbReference type="EMBL" id="MBB6094898.1"/>
    </source>
</evidence>
<keyword evidence="8 20" id="KW-0963">Cytoplasm</keyword>
<dbReference type="Pfam" id="PF02873">
    <property type="entry name" value="MurB_C"/>
    <property type="match status" value="1"/>
</dbReference>
<dbReference type="NCBIfam" id="TIGR00179">
    <property type="entry name" value="murB"/>
    <property type="match status" value="1"/>
</dbReference>
<comment type="caution">
    <text evidence="22">The sequence shown here is derived from an EMBL/GenBank/DDBJ whole genome shotgun (WGS) entry which is preliminary data.</text>
</comment>
<comment type="cofactor">
    <cofactor evidence="1 20">
        <name>FAD</name>
        <dbReference type="ChEBI" id="CHEBI:57692"/>
    </cofactor>
</comment>
<comment type="pathway">
    <text evidence="4 20">Cell wall biogenesis; peptidoglycan biosynthesis.</text>
</comment>
<comment type="similarity">
    <text evidence="5 20">Belongs to the MurB family.</text>
</comment>
<accession>A0A841HS64</accession>
<dbReference type="GO" id="GO:0009252">
    <property type="term" value="P:peptidoglycan biosynthetic process"/>
    <property type="evidence" value="ECO:0007669"/>
    <property type="project" value="UniProtKB-UniRule"/>
</dbReference>
<evidence type="ECO:0000256" key="2">
    <source>
        <dbReference type="ARBA" id="ARBA00003921"/>
    </source>
</evidence>
<dbReference type="PANTHER" id="PTHR21071">
    <property type="entry name" value="UDP-N-ACETYLENOLPYRUVOYLGLUCOSAMINE REDUCTASE"/>
    <property type="match status" value="1"/>
</dbReference>
<dbReference type="RefSeq" id="WP_184334288.1">
    <property type="nucleotide sequence ID" value="NZ_JACHHZ010000004.1"/>
</dbReference>
<keyword evidence="9 20" id="KW-0132">Cell division</keyword>
<evidence type="ECO:0000256" key="11">
    <source>
        <dbReference type="ARBA" id="ARBA00022827"/>
    </source>
</evidence>
<evidence type="ECO:0000256" key="1">
    <source>
        <dbReference type="ARBA" id="ARBA00001974"/>
    </source>
</evidence>
<dbReference type="GO" id="GO:0005829">
    <property type="term" value="C:cytosol"/>
    <property type="evidence" value="ECO:0007669"/>
    <property type="project" value="TreeGrafter"/>
</dbReference>
<keyword evidence="10 20" id="KW-0285">Flavoprotein</keyword>
<keyword evidence="14 20" id="KW-0573">Peptidoglycan synthesis</keyword>
<evidence type="ECO:0000313" key="23">
    <source>
        <dbReference type="Proteomes" id="UP000588068"/>
    </source>
</evidence>
<dbReference type="EMBL" id="JACHHZ010000004">
    <property type="protein sequence ID" value="MBB6094898.1"/>
    <property type="molecule type" value="Genomic_DNA"/>
</dbReference>
<dbReference type="InterPro" id="IPR016166">
    <property type="entry name" value="FAD-bd_PCMH"/>
</dbReference>
<dbReference type="Gene3D" id="3.90.78.10">
    <property type="entry name" value="UDP-N-acetylenolpyruvoylglucosamine reductase, C-terminal domain"/>
    <property type="match status" value="1"/>
</dbReference>
<dbReference type="GO" id="GO:0071949">
    <property type="term" value="F:FAD binding"/>
    <property type="evidence" value="ECO:0007669"/>
    <property type="project" value="InterPro"/>
</dbReference>
<dbReference type="Proteomes" id="UP000588068">
    <property type="component" value="Unassembled WGS sequence"/>
</dbReference>
<dbReference type="InterPro" id="IPR006094">
    <property type="entry name" value="Oxid_FAD_bind_N"/>
</dbReference>
<comment type="catalytic activity">
    <reaction evidence="19 20">
        <text>UDP-N-acetyl-alpha-D-muramate + NADP(+) = UDP-N-acetyl-3-O-(1-carboxyvinyl)-alpha-D-glucosamine + NADPH + H(+)</text>
        <dbReference type="Rhea" id="RHEA:12248"/>
        <dbReference type="ChEBI" id="CHEBI:15378"/>
        <dbReference type="ChEBI" id="CHEBI:57783"/>
        <dbReference type="ChEBI" id="CHEBI:58349"/>
        <dbReference type="ChEBI" id="CHEBI:68483"/>
        <dbReference type="ChEBI" id="CHEBI:70757"/>
        <dbReference type="EC" id="1.3.1.98"/>
    </reaction>
</comment>
<evidence type="ECO:0000259" key="21">
    <source>
        <dbReference type="PROSITE" id="PS51387"/>
    </source>
</evidence>
<dbReference type="EC" id="1.3.1.98" evidence="6 20"/>
<dbReference type="GO" id="GO:0008360">
    <property type="term" value="P:regulation of cell shape"/>
    <property type="evidence" value="ECO:0007669"/>
    <property type="project" value="UniProtKB-KW"/>
</dbReference>
<feature type="active site" description="Proton donor" evidence="20">
    <location>
        <position position="220"/>
    </location>
</feature>
<keyword evidence="17 20" id="KW-0961">Cell wall biogenesis/degradation</keyword>
<organism evidence="22 23">
    <name type="scientific">Povalibacter uvarum</name>
    <dbReference type="NCBI Taxonomy" id="732238"/>
    <lineage>
        <taxon>Bacteria</taxon>
        <taxon>Pseudomonadati</taxon>
        <taxon>Pseudomonadota</taxon>
        <taxon>Gammaproteobacteria</taxon>
        <taxon>Steroidobacterales</taxon>
        <taxon>Steroidobacteraceae</taxon>
        <taxon>Povalibacter</taxon>
    </lineage>
</organism>
<keyword evidence="13 20" id="KW-0133">Cell shape</keyword>
<evidence type="ECO:0000256" key="18">
    <source>
        <dbReference type="ARBA" id="ARBA00031026"/>
    </source>
</evidence>
<gene>
    <name evidence="20" type="primary">murB</name>
    <name evidence="22" type="ORF">HNQ60_003785</name>
</gene>
<keyword evidence="23" id="KW-1185">Reference proteome</keyword>
<evidence type="ECO:0000256" key="5">
    <source>
        <dbReference type="ARBA" id="ARBA00010485"/>
    </source>
</evidence>
<evidence type="ECO:0000256" key="6">
    <source>
        <dbReference type="ARBA" id="ARBA00012518"/>
    </source>
</evidence>
<dbReference type="NCBIfam" id="NF010480">
    <property type="entry name" value="PRK13905.1"/>
    <property type="match status" value="1"/>
</dbReference>
<evidence type="ECO:0000256" key="12">
    <source>
        <dbReference type="ARBA" id="ARBA00022857"/>
    </source>
</evidence>
<keyword evidence="12 20" id="KW-0521">NADP</keyword>
<dbReference type="AlphaFoldDB" id="A0A841HS64"/>
<evidence type="ECO:0000256" key="10">
    <source>
        <dbReference type="ARBA" id="ARBA00022630"/>
    </source>
</evidence>
<evidence type="ECO:0000256" key="14">
    <source>
        <dbReference type="ARBA" id="ARBA00022984"/>
    </source>
</evidence>
<dbReference type="PANTHER" id="PTHR21071:SF4">
    <property type="entry name" value="UDP-N-ACETYLENOLPYRUVOYLGLUCOSAMINE REDUCTASE"/>
    <property type="match status" value="1"/>
</dbReference>
<evidence type="ECO:0000256" key="4">
    <source>
        <dbReference type="ARBA" id="ARBA00004752"/>
    </source>
</evidence>
<feature type="active site" evidence="20">
    <location>
        <position position="172"/>
    </location>
</feature>
<evidence type="ECO:0000256" key="7">
    <source>
        <dbReference type="ARBA" id="ARBA00015188"/>
    </source>
</evidence>
<keyword evidence="16 20" id="KW-0131">Cell cycle</keyword>
<dbReference type="SUPFAM" id="SSF56176">
    <property type="entry name" value="FAD-binding/transporter-associated domain-like"/>
    <property type="match status" value="1"/>
</dbReference>
<dbReference type="GO" id="GO:0008762">
    <property type="term" value="F:UDP-N-acetylmuramate dehydrogenase activity"/>
    <property type="evidence" value="ECO:0007669"/>
    <property type="project" value="UniProtKB-UniRule"/>
</dbReference>
<evidence type="ECO:0000256" key="13">
    <source>
        <dbReference type="ARBA" id="ARBA00022960"/>
    </source>
</evidence>
<comment type="function">
    <text evidence="2 20">Cell wall formation.</text>
</comment>
<dbReference type="InterPro" id="IPR011601">
    <property type="entry name" value="MurB_C"/>
</dbReference>
<feature type="domain" description="FAD-binding PCMH-type" evidence="21">
    <location>
        <begin position="27"/>
        <end position="192"/>
    </location>
</feature>
<dbReference type="UniPathway" id="UPA00219"/>
<feature type="active site" evidence="20">
    <location>
        <position position="290"/>
    </location>
</feature>
<dbReference type="InterPro" id="IPR036318">
    <property type="entry name" value="FAD-bd_PCMH-like_sf"/>
</dbReference>
<dbReference type="Pfam" id="PF01565">
    <property type="entry name" value="FAD_binding_4"/>
    <property type="match status" value="1"/>
</dbReference>
<evidence type="ECO:0000256" key="15">
    <source>
        <dbReference type="ARBA" id="ARBA00023002"/>
    </source>
</evidence>
<dbReference type="InterPro" id="IPR016167">
    <property type="entry name" value="FAD-bd_PCMH_sub1"/>
</dbReference>
<sequence length="298" mass="32223">MNSLALPPDFDSRVLRNERMAKHTSWHVGGPADFFFTPADEADLVAFLRSLEPMTPVMWIGLGSNLLVRDGGIRGAVIDTHGVFAELDRINDNEIQAGAGVACAKLAKQCIKWGLGPAEFFAGIPGTLGGALAMNAGAFGGETWNHVISVTTLDRSGTRRERPASDFTVGYRHVSGPKDEWFLGARLRFEQRPGVSNDDIRLLLARRKATQPIGEWSCGSVFTNPPGDHAARLIDSAGLKGFRIGGARVSEMHANFIVNDGTATAANIEQLIAHVRQTVESTHGVKLTPEVRMVGERE</sequence>
<evidence type="ECO:0000256" key="20">
    <source>
        <dbReference type="HAMAP-Rule" id="MF_00037"/>
    </source>
</evidence>
<keyword evidence="11 20" id="KW-0274">FAD</keyword>